<organism evidence="2 3">
    <name type="scientific">Candidatus Enterovibrio escicola</name>
    <dbReference type="NCBI Taxonomy" id="1927127"/>
    <lineage>
        <taxon>Bacteria</taxon>
        <taxon>Pseudomonadati</taxon>
        <taxon>Pseudomonadota</taxon>
        <taxon>Gammaproteobacteria</taxon>
        <taxon>Vibrionales</taxon>
        <taxon>Vibrionaceae</taxon>
        <taxon>Enterovibrio</taxon>
    </lineage>
</organism>
<name>A0A2A5T152_9GAMM</name>
<dbReference type="Proteomes" id="UP000219020">
    <property type="component" value="Unassembled WGS sequence"/>
</dbReference>
<dbReference type="EMBL" id="NBYY01000029">
    <property type="protein sequence ID" value="PCS21848.1"/>
    <property type="molecule type" value="Genomic_DNA"/>
</dbReference>
<evidence type="ECO:0000259" key="1">
    <source>
        <dbReference type="Pfam" id="PF13700"/>
    </source>
</evidence>
<dbReference type="Pfam" id="PF13700">
    <property type="entry name" value="DUF4158"/>
    <property type="match status" value="1"/>
</dbReference>
<gene>
    <name evidence="2" type="ORF">BTN49_2534</name>
</gene>
<evidence type="ECO:0000313" key="3">
    <source>
        <dbReference type="Proteomes" id="UP000219020"/>
    </source>
</evidence>
<comment type="caution">
    <text evidence="2">The sequence shown here is derived from an EMBL/GenBank/DDBJ whole genome shotgun (WGS) entry which is preliminary data.</text>
</comment>
<proteinExistence type="predicted"/>
<protein>
    <submittedName>
        <fullName evidence="2">Mobile element protein</fullName>
    </submittedName>
</protein>
<evidence type="ECO:0000313" key="2">
    <source>
        <dbReference type="EMBL" id="PCS21848.1"/>
    </source>
</evidence>
<keyword evidence="3" id="KW-1185">Reference proteome</keyword>
<dbReference type="AlphaFoldDB" id="A0A2A5T152"/>
<sequence length="582" mass="66244">MLTQLEREELKSIPGDESTLIRLTSFTQKEKDLIDKRRGDANKLGFALQLCYLDYTGAVIEVGVMPNANLVTMVAKNLKIDVSKWHDYSERPTTRWEHFKELYEFFDLTPFTTVLRERVTEYLTELATRTDKGIELARDMVIWLCQEGVLVSSISVIERVCIKSLTAGRKRVYSTLTNALTKNQKTALNSLLDHHDKTHTSTLVWLRQPPLKANTKYILLHIERLSVVEGLDLPDGLGRLIHQNRLLKISREGGKMTTKDLSKFESNRRYATLAAIAVEARATLIDQIVDLHDRFINQIFNKAKRTQTEKLQQSSKDIHHQLNQFQKIGQALITAKREGMNPFDAIENVMPWSQFENSVGKATQLTTSNNYDVLHFVADGYQTLRRYTPAMLNILNLKAAPSASDLLQAIKTIQQMNNGNTRSVPSNAPLKFILKRWKPLVLTNGLIDRHYYEICALTQLKAALRSGDIYITGSRQFKDFDDYMMPLAEYRNLEKNRSLPVSIDPRCESYLEERLLTLNKNLGTVNDLASKGELPDASISESGLRVSSLKRLVPYETELLASKIVGLLPHIKITNLLAEVDQ</sequence>
<reference evidence="3" key="1">
    <citation type="submission" date="2017-04" db="EMBL/GenBank/DDBJ databases">
        <title>Genome evolution of the luminous symbionts of deep sea anglerfish.</title>
        <authorList>
            <person name="Hendry T.A."/>
        </authorList>
    </citation>
    <scope>NUCLEOTIDE SEQUENCE [LARGE SCALE GENOMIC DNA]</scope>
</reference>
<dbReference type="InterPro" id="IPR025296">
    <property type="entry name" value="DUF4158"/>
</dbReference>
<feature type="domain" description="DUF4158" evidence="1">
    <location>
        <begin position="1"/>
        <end position="162"/>
    </location>
</feature>
<accession>A0A2A5T152</accession>